<feature type="domain" description="CCHC-type" evidence="6">
    <location>
        <begin position="168"/>
        <end position="181"/>
    </location>
</feature>
<dbReference type="EMBL" id="PKPP01000040">
    <property type="protein sequence ID" value="PWA98996.1"/>
    <property type="molecule type" value="Genomic_DNA"/>
</dbReference>
<gene>
    <name evidence="7" type="ORF">CTI12_AA013390</name>
</gene>
<dbReference type="Pfam" id="PF00098">
    <property type="entry name" value="zf-CCHC"/>
    <property type="match status" value="2"/>
</dbReference>
<name>A0A2U1QLW6_ARTAN</name>
<dbReference type="GO" id="GO:0008270">
    <property type="term" value="F:zinc ion binding"/>
    <property type="evidence" value="ECO:0007669"/>
    <property type="project" value="UniProtKB-KW"/>
</dbReference>
<dbReference type="PANTHER" id="PTHR47103:SF8">
    <property type="entry name" value="DNA-BINDING PROTEIN"/>
    <property type="match status" value="1"/>
</dbReference>
<organism evidence="7 8">
    <name type="scientific">Artemisia annua</name>
    <name type="common">Sweet wormwood</name>
    <dbReference type="NCBI Taxonomy" id="35608"/>
    <lineage>
        <taxon>Eukaryota</taxon>
        <taxon>Viridiplantae</taxon>
        <taxon>Streptophyta</taxon>
        <taxon>Embryophyta</taxon>
        <taxon>Tracheophyta</taxon>
        <taxon>Spermatophyta</taxon>
        <taxon>Magnoliopsida</taxon>
        <taxon>eudicotyledons</taxon>
        <taxon>Gunneridae</taxon>
        <taxon>Pentapetalae</taxon>
        <taxon>asterids</taxon>
        <taxon>campanulids</taxon>
        <taxon>Asterales</taxon>
        <taxon>Asteraceae</taxon>
        <taxon>Asteroideae</taxon>
        <taxon>Anthemideae</taxon>
        <taxon>Artemisiinae</taxon>
        <taxon>Artemisia</taxon>
    </lineage>
</organism>
<evidence type="ECO:0000256" key="3">
    <source>
        <dbReference type="ARBA" id="ARBA00022771"/>
    </source>
</evidence>
<comment type="caution">
    <text evidence="7">The sequence shown here is derived from an EMBL/GenBank/DDBJ whole genome shotgun (WGS) entry which is preliminary data.</text>
</comment>
<dbReference type="SMART" id="SM00343">
    <property type="entry name" value="ZnF_C2HC"/>
    <property type="match status" value="5"/>
</dbReference>
<dbReference type="SUPFAM" id="SSF57756">
    <property type="entry name" value="Retrovirus zinc finger-like domains"/>
    <property type="match status" value="1"/>
</dbReference>
<dbReference type="Proteomes" id="UP000245207">
    <property type="component" value="Unassembled WGS sequence"/>
</dbReference>
<dbReference type="InterPro" id="IPR001878">
    <property type="entry name" value="Znf_CCHC"/>
</dbReference>
<protein>
    <submittedName>
        <fullName evidence="7">DNA-binding protein HEXBP</fullName>
    </submittedName>
</protein>
<evidence type="ECO:0000256" key="1">
    <source>
        <dbReference type="ARBA" id="ARBA00022723"/>
    </source>
</evidence>
<dbReference type="STRING" id="35608.A0A2U1QLW6"/>
<sequence>MAEHQNMFMAIREERIVSIALKDGVGAAAYEFNLPIWEVKQMVLRARQDHLDIMKRHQDSIAELSNLLGRSGCYKCGKDGHIAKHCKDASCYKCGKVGHVARNCTDGAEVRCRLCYKSGHMTRDCSGDGCCKCRRVGHLGRNCDQDHPLGHSGRLCYFCGMRGYMAVCSLCGERGHLGKDCWLIWAIVSLTGQMGNFTQFSYIGERVKVDQGLATSDNPYCASYHQEFCFPCSHVNSNHRVKDLQTITSHLQYFPLFGVEPDKSRLTLEKVLSTASAYIP</sequence>
<accession>A0A2U1QLW6</accession>
<evidence type="ECO:0000256" key="4">
    <source>
        <dbReference type="ARBA" id="ARBA00022833"/>
    </source>
</evidence>
<dbReference type="AlphaFoldDB" id="A0A2U1QLW6"/>
<evidence type="ECO:0000313" key="7">
    <source>
        <dbReference type="EMBL" id="PWA98996.1"/>
    </source>
</evidence>
<evidence type="ECO:0000259" key="6">
    <source>
        <dbReference type="PROSITE" id="PS50158"/>
    </source>
</evidence>
<evidence type="ECO:0000256" key="2">
    <source>
        <dbReference type="ARBA" id="ARBA00022737"/>
    </source>
</evidence>
<keyword evidence="3 5" id="KW-0863">Zinc-finger</keyword>
<evidence type="ECO:0000313" key="8">
    <source>
        <dbReference type="Proteomes" id="UP000245207"/>
    </source>
</evidence>
<keyword evidence="1" id="KW-0479">Metal-binding</keyword>
<dbReference type="InterPro" id="IPR036875">
    <property type="entry name" value="Znf_CCHC_sf"/>
</dbReference>
<keyword evidence="4" id="KW-0862">Zinc</keyword>
<feature type="domain" description="CCHC-type" evidence="6">
    <location>
        <begin position="73"/>
        <end position="88"/>
    </location>
</feature>
<dbReference type="OrthoDB" id="940393at2759"/>
<dbReference type="Gene3D" id="4.10.60.10">
    <property type="entry name" value="Zinc finger, CCHC-type"/>
    <property type="match status" value="2"/>
</dbReference>
<keyword evidence="2" id="KW-0677">Repeat</keyword>
<dbReference type="PROSITE" id="PS50158">
    <property type="entry name" value="ZF_CCHC"/>
    <property type="match status" value="3"/>
</dbReference>
<feature type="domain" description="CCHC-type" evidence="6">
    <location>
        <begin position="91"/>
        <end position="106"/>
    </location>
</feature>
<dbReference type="PANTHER" id="PTHR47103">
    <property type="entry name" value="DNA-BINDING PROTEIN"/>
    <property type="match status" value="1"/>
</dbReference>
<reference evidence="7 8" key="1">
    <citation type="journal article" date="2018" name="Mol. Plant">
        <title>The genome of Artemisia annua provides insight into the evolution of Asteraceae family and artemisinin biosynthesis.</title>
        <authorList>
            <person name="Shen Q."/>
            <person name="Zhang L."/>
            <person name="Liao Z."/>
            <person name="Wang S."/>
            <person name="Yan T."/>
            <person name="Shi P."/>
            <person name="Liu M."/>
            <person name="Fu X."/>
            <person name="Pan Q."/>
            <person name="Wang Y."/>
            <person name="Lv Z."/>
            <person name="Lu X."/>
            <person name="Zhang F."/>
            <person name="Jiang W."/>
            <person name="Ma Y."/>
            <person name="Chen M."/>
            <person name="Hao X."/>
            <person name="Li L."/>
            <person name="Tang Y."/>
            <person name="Lv G."/>
            <person name="Zhou Y."/>
            <person name="Sun X."/>
            <person name="Brodelius P.E."/>
            <person name="Rose J.K.C."/>
            <person name="Tang K."/>
        </authorList>
    </citation>
    <scope>NUCLEOTIDE SEQUENCE [LARGE SCALE GENOMIC DNA]</scope>
    <source>
        <strain evidence="8">cv. Huhao1</strain>
        <tissue evidence="7">Leaf</tissue>
    </source>
</reference>
<keyword evidence="8" id="KW-1185">Reference proteome</keyword>
<keyword evidence="7" id="KW-0238">DNA-binding</keyword>
<dbReference type="GO" id="GO:0003677">
    <property type="term" value="F:DNA binding"/>
    <property type="evidence" value="ECO:0007669"/>
    <property type="project" value="UniProtKB-KW"/>
</dbReference>
<evidence type="ECO:0000256" key="5">
    <source>
        <dbReference type="PROSITE-ProRule" id="PRU00047"/>
    </source>
</evidence>
<proteinExistence type="predicted"/>